<dbReference type="RefSeq" id="WP_184881843.1">
    <property type="nucleotide sequence ID" value="NZ_BOOV01000026.1"/>
</dbReference>
<reference evidence="2 3" key="1">
    <citation type="submission" date="2020-08" db="EMBL/GenBank/DDBJ databases">
        <title>Sequencing the genomes of 1000 actinobacteria strains.</title>
        <authorList>
            <person name="Klenk H.-P."/>
        </authorList>
    </citation>
    <scope>NUCLEOTIDE SEQUENCE [LARGE SCALE GENOMIC DNA]</scope>
    <source>
        <strain evidence="2 3">DSM 45784</strain>
    </source>
</reference>
<evidence type="ECO:0000256" key="1">
    <source>
        <dbReference type="SAM" id="Phobius"/>
    </source>
</evidence>
<proteinExistence type="predicted"/>
<protein>
    <submittedName>
        <fullName evidence="2">Uncharacterized protein</fullName>
    </submittedName>
</protein>
<keyword evidence="1" id="KW-0812">Transmembrane</keyword>
<keyword evidence="1" id="KW-1133">Transmembrane helix</keyword>
<name>A0A7W7GAY4_9ACTN</name>
<accession>A0A7W7GAY4</accession>
<evidence type="ECO:0000313" key="2">
    <source>
        <dbReference type="EMBL" id="MBB4702235.1"/>
    </source>
</evidence>
<evidence type="ECO:0000313" key="3">
    <source>
        <dbReference type="Proteomes" id="UP000542210"/>
    </source>
</evidence>
<dbReference type="EMBL" id="JACHND010000001">
    <property type="protein sequence ID" value="MBB4702235.1"/>
    <property type="molecule type" value="Genomic_DNA"/>
</dbReference>
<sequence length="50" mass="5040">MSGPDVFTLLAIILFGTAAVVAGIRKSWVAALVCAAAVCLLLVGAPIIRS</sequence>
<feature type="transmembrane region" description="Helical" evidence="1">
    <location>
        <begin position="29"/>
        <end position="48"/>
    </location>
</feature>
<feature type="transmembrane region" description="Helical" evidence="1">
    <location>
        <begin position="6"/>
        <end position="24"/>
    </location>
</feature>
<dbReference type="Proteomes" id="UP000542210">
    <property type="component" value="Unassembled WGS sequence"/>
</dbReference>
<organism evidence="2 3">
    <name type="scientific">Sphaerisporangium siamense</name>
    <dbReference type="NCBI Taxonomy" id="795645"/>
    <lineage>
        <taxon>Bacteria</taxon>
        <taxon>Bacillati</taxon>
        <taxon>Actinomycetota</taxon>
        <taxon>Actinomycetes</taxon>
        <taxon>Streptosporangiales</taxon>
        <taxon>Streptosporangiaceae</taxon>
        <taxon>Sphaerisporangium</taxon>
    </lineage>
</organism>
<comment type="caution">
    <text evidence="2">The sequence shown here is derived from an EMBL/GenBank/DDBJ whole genome shotgun (WGS) entry which is preliminary data.</text>
</comment>
<dbReference type="AlphaFoldDB" id="A0A7W7GAY4"/>
<keyword evidence="3" id="KW-1185">Reference proteome</keyword>
<keyword evidence="1" id="KW-0472">Membrane</keyword>
<gene>
    <name evidence="2" type="ORF">BJ982_003779</name>
</gene>